<feature type="domain" description="HTH cro/C1-type" evidence="1">
    <location>
        <begin position="24"/>
        <end position="77"/>
    </location>
</feature>
<accession>B8HS60</accession>
<dbReference type="Gene3D" id="1.10.260.40">
    <property type="entry name" value="lambda repressor-like DNA-binding domains"/>
    <property type="match status" value="1"/>
</dbReference>
<dbReference type="PROSITE" id="PS50943">
    <property type="entry name" value="HTH_CROC1"/>
    <property type="match status" value="1"/>
</dbReference>
<sequence>MQFLIQAALSKNQMLAQPQVSELVLELRQLTALTQDQFASLLGVAYGTVNRWENRRMQPSSLALKQIHALLQELNQSPSPQIQQGSQHLIEKYFWGQRIDNDG</sequence>
<dbReference type="SMART" id="SM00530">
    <property type="entry name" value="HTH_XRE"/>
    <property type="match status" value="1"/>
</dbReference>
<reference evidence="2" key="1">
    <citation type="submission" date="2009-01" db="EMBL/GenBank/DDBJ databases">
        <title>Complete sequence of chromosome Cyanothece sp. PCC 7425.</title>
        <authorList>
            <consortium name="US DOE Joint Genome Institute"/>
            <person name="Lucas S."/>
            <person name="Copeland A."/>
            <person name="Lapidus A."/>
            <person name="Glavina del Rio T."/>
            <person name="Dalin E."/>
            <person name="Tice H."/>
            <person name="Bruce D."/>
            <person name="Goodwin L."/>
            <person name="Pitluck S."/>
            <person name="Sims D."/>
            <person name="Meineke L."/>
            <person name="Brettin T."/>
            <person name="Detter J.C."/>
            <person name="Han C."/>
            <person name="Larimer F."/>
            <person name="Land M."/>
            <person name="Hauser L."/>
            <person name="Kyrpides N."/>
            <person name="Ovchinnikova G."/>
            <person name="Liberton M."/>
            <person name="Stoeckel J."/>
            <person name="Banerjee A."/>
            <person name="Singh A."/>
            <person name="Page L."/>
            <person name="Sato H."/>
            <person name="Zhao L."/>
            <person name="Sherman L."/>
            <person name="Pakrasi H."/>
            <person name="Richardson P."/>
        </authorList>
    </citation>
    <scope>NUCLEOTIDE SEQUENCE</scope>
    <source>
        <strain evidence="2">PCC 7425</strain>
    </source>
</reference>
<gene>
    <name evidence="2" type="ordered locus">Cyan7425_1799</name>
</gene>
<name>B8HS60_CYAP4</name>
<evidence type="ECO:0000313" key="2">
    <source>
        <dbReference type="EMBL" id="ACL44166.1"/>
    </source>
</evidence>
<proteinExistence type="predicted"/>
<dbReference type="InterPro" id="IPR010982">
    <property type="entry name" value="Lambda_DNA-bd_dom_sf"/>
</dbReference>
<dbReference type="eggNOG" id="COG1476">
    <property type="taxonomic scope" value="Bacteria"/>
</dbReference>
<dbReference type="OrthoDB" id="9801008at2"/>
<evidence type="ECO:0000259" key="1">
    <source>
        <dbReference type="PROSITE" id="PS50943"/>
    </source>
</evidence>
<protein>
    <submittedName>
        <fullName evidence="2">Transcriptional regulator, XRE family</fullName>
    </submittedName>
</protein>
<dbReference type="GO" id="GO:0003677">
    <property type="term" value="F:DNA binding"/>
    <property type="evidence" value="ECO:0007669"/>
    <property type="project" value="InterPro"/>
</dbReference>
<dbReference type="CDD" id="cd00093">
    <property type="entry name" value="HTH_XRE"/>
    <property type="match status" value="1"/>
</dbReference>
<dbReference type="Pfam" id="PF01381">
    <property type="entry name" value="HTH_3"/>
    <property type="match status" value="1"/>
</dbReference>
<dbReference type="InterPro" id="IPR001387">
    <property type="entry name" value="Cro/C1-type_HTH"/>
</dbReference>
<dbReference type="KEGG" id="cyn:Cyan7425_1799"/>
<dbReference type="EMBL" id="CP001344">
    <property type="protein sequence ID" value="ACL44166.1"/>
    <property type="molecule type" value="Genomic_DNA"/>
</dbReference>
<dbReference type="SUPFAM" id="SSF47413">
    <property type="entry name" value="lambda repressor-like DNA-binding domains"/>
    <property type="match status" value="1"/>
</dbReference>
<dbReference type="STRING" id="395961.Cyan7425_1799"/>
<organism evidence="2">
    <name type="scientific">Cyanothece sp. (strain PCC 7425 / ATCC 29141)</name>
    <dbReference type="NCBI Taxonomy" id="395961"/>
    <lineage>
        <taxon>Bacteria</taxon>
        <taxon>Bacillati</taxon>
        <taxon>Cyanobacteriota</taxon>
        <taxon>Cyanophyceae</taxon>
        <taxon>Gomontiellales</taxon>
        <taxon>Cyanothecaceae</taxon>
        <taxon>Cyanothece</taxon>
    </lineage>
</organism>
<dbReference type="AlphaFoldDB" id="B8HS60"/>
<dbReference type="HOGENOM" id="CLU_066192_58_1_3"/>